<dbReference type="Proteomes" id="UP001381693">
    <property type="component" value="Unassembled WGS sequence"/>
</dbReference>
<feature type="compositionally biased region" description="Gly residues" evidence="1">
    <location>
        <begin position="172"/>
        <end position="183"/>
    </location>
</feature>
<protein>
    <submittedName>
        <fullName evidence="2">Uncharacterized protein</fullName>
    </submittedName>
</protein>
<evidence type="ECO:0000313" key="2">
    <source>
        <dbReference type="EMBL" id="KAK7026097.1"/>
    </source>
</evidence>
<reference evidence="2 3" key="1">
    <citation type="submission" date="2023-11" db="EMBL/GenBank/DDBJ databases">
        <title>Halocaridina rubra genome assembly.</title>
        <authorList>
            <person name="Smith C."/>
        </authorList>
    </citation>
    <scope>NUCLEOTIDE SEQUENCE [LARGE SCALE GENOMIC DNA]</scope>
    <source>
        <strain evidence="2">EP-1</strain>
        <tissue evidence="2">Whole</tissue>
    </source>
</reference>
<feature type="non-terminal residue" evidence="2">
    <location>
        <position position="233"/>
    </location>
</feature>
<sequence length="233" mass="24369">MFPTANRPPPHSVVAQQSHPGYFGYYSHQQTPHHHHHHHPHQYAPLDPNCNLQPFMAGQFGESLQGGWHNPAAVYMPTAHHSAAAAAAVHCQQQRSPGYEDWQASLHANASGGASPLPPSLTAAGGLQQQPPHTPSPCNPSSNVQGGPGSPFSHFPKLPLVGAPDFAADGVPVGGGGSGGGGQSPHEILGLAEGGTDDAASPPTAQGPLPRPQQVRSPYEWMKKPSYQAQPNN</sequence>
<name>A0AAN8WJX3_HALRR</name>
<feature type="compositionally biased region" description="Basic residues" evidence="1">
    <location>
        <begin position="31"/>
        <end position="41"/>
    </location>
</feature>
<dbReference type="AlphaFoldDB" id="A0AAN8WJX3"/>
<feature type="region of interest" description="Disordered" evidence="1">
    <location>
        <begin position="1"/>
        <end position="44"/>
    </location>
</feature>
<dbReference type="EMBL" id="JAXCGZ010022716">
    <property type="protein sequence ID" value="KAK7026097.1"/>
    <property type="molecule type" value="Genomic_DNA"/>
</dbReference>
<comment type="caution">
    <text evidence="2">The sequence shown here is derived from an EMBL/GenBank/DDBJ whole genome shotgun (WGS) entry which is preliminary data.</text>
</comment>
<feature type="compositionally biased region" description="Pro residues" evidence="1">
    <location>
        <begin position="1"/>
        <end position="11"/>
    </location>
</feature>
<organism evidence="2 3">
    <name type="scientific">Halocaridina rubra</name>
    <name type="common">Hawaiian red shrimp</name>
    <dbReference type="NCBI Taxonomy" id="373956"/>
    <lineage>
        <taxon>Eukaryota</taxon>
        <taxon>Metazoa</taxon>
        <taxon>Ecdysozoa</taxon>
        <taxon>Arthropoda</taxon>
        <taxon>Crustacea</taxon>
        <taxon>Multicrustacea</taxon>
        <taxon>Malacostraca</taxon>
        <taxon>Eumalacostraca</taxon>
        <taxon>Eucarida</taxon>
        <taxon>Decapoda</taxon>
        <taxon>Pleocyemata</taxon>
        <taxon>Caridea</taxon>
        <taxon>Atyoidea</taxon>
        <taxon>Atyidae</taxon>
        <taxon>Halocaridina</taxon>
    </lineage>
</organism>
<evidence type="ECO:0000256" key="1">
    <source>
        <dbReference type="SAM" id="MobiDB-lite"/>
    </source>
</evidence>
<accession>A0AAN8WJX3</accession>
<gene>
    <name evidence="2" type="ORF">SK128_015033</name>
</gene>
<keyword evidence="3" id="KW-1185">Reference proteome</keyword>
<evidence type="ECO:0000313" key="3">
    <source>
        <dbReference type="Proteomes" id="UP001381693"/>
    </source>
</evidence>
<proteinExistence type="predicted"/>
<feature type="region of interest" description="Disordered" evidence="1">
    <location>
        <begin position="108"/>
        <end position="233"/>
    </location>
</feature>